<dbReference type="STRING" id="417102.CA982_00125"/>
<dbReference type="Proteomes" id="UP000194632">
    <property type="component" value="Unassembled WGS sequence"/>
</dbReference>
<comment type="caution">
    <text evidence="1">The sequence shown here is derived from an EMBL/GenBank/DDBJ whole genome shotgun (WGS) entry which is preliminary data.</text>
</comment>
<dbReference type="Pfam" id="PF06224">
    <property type="entry name" value="AlkZ-like"/>
    <property type="match status" value="1"/>
</dbReference>
<evidence type="ECO:0000313" key="1">
    <source>
        <dbReference type="EMBL" id="OUC80821.1"/>
    </source>
</evidence>
<accession>A0A2C9ZJA3</accession>
<evidence type="ECO:0008006" key="3">
    <source>
        <dbReference type="Google" id="ProtNLM"/>
    </source>
</evidence>
<dbReference type="RefSeq" id="WP_086533333.1">
    <property type="nucleotide sequence ID" value="NZ_NGFO01000001.1"/>
</dbReference>
<organism evidence="1 2">
    <name type="scientific">Gordonia lacunae</name>
    <dbReference type="NCBI Taxonomy" id="417102"/>
    <lineage>
        <taxon>Bacteria</taxon>
        <taxon>Bacillati</taxon>
        <taxon>Actinomycetota</taxon>
        <taxon>Actinomycetes</taxon>
        <taxon>Mycobacteriales</taxon>
        <taxon>Gordoniaceae</taxon>
        <taxon>Gordonia</taxon>
    </lineage>
</organism>
<protein>
    <recommendedName>
        <fullName evidence="3">Winged helix DNA-binding domain-containing protein</fullName>
    </recommendedName>
</protein>
<name>A0A2C9ZJA3_9ACTN</name>
<keyword evidence="2" id="KW-1185">Reference proteome</keyword>
<dbReference type="InterPro" id="IPR009351">
    <property type="entry name" value="AlkZ-like"/>
</dbReference>
<proteinExistence type="predicted"/>
<gene>
    <name evidence="1" type="ORF">CA982_00125</name>
</gene>
<reference evidence="1 2" key="1">
    <citation type="submission" date="2017-05" db="EMBL/GenBank/DDBJ databases">
        <title>Biotechnological potential of actinobacteria isolated from South African environments.</title>
        <authorList>
            <person name="Le Roes-Hill M."/>
            <person name="Prins A."/>
            <person name="Durrell K.A."/>
        </authorList>
    </citation>
    <scope>NUCLEOTIDE SEQUENCE [LARGE SCALE GENOMIC DNA]</scope>
    <source>
        <strain evidence="1">BS2</strain>
    </source>
</reference>
<dbReference type="PANTHER" id="PTHR38479">
    <property type="entry name" value="LMO0824 PROTEIN"/>
    <property type="match status" value="1"/>
</dbReference>
<dbReference type="AlphaFoldDB" id="A0A2C9ZJA3"/>
<sequence>MTEQISLRQWNRTLLQRQHLLARVAEDAIEVLDRCVGLQSQDPRAAFFGLWSRIEDFDPLELDELLTDREVVRMALLRSTIFLIDAEDARWIRPLADPTLRRESTDIHAPKLADADPAQVLASAAEILAGRELAGAELGRELAARHPAENPSTLTTIARCGLPLVQVPPRGLWRGRGGPTYRLFDEWVGPGEPAVVDDDARADLIRLYLRGFGPATVKAIQTWSGLTRLRPLVEKLEAEWELVRLAGPNGEVLYDLDGLALADADAPAPVRLIAPFDHVIGAQADRIRVAEPELYRRTVTANGRSPGFVFIDGFLAGTWSLDADEVPVVDFLREVSAVERREVDAEVDRLREFTTGI</sequence>
<dbReference type="EMBL" id="NGFO01000001">
    <property type="protein sequence ID" value="OUC80821.1"/>
    <property type="molecule type" value="Genomic_DNA"/>
</dbReference>
<evidence type="ECO:0000313" key="2">
    <source>
        <dbReference type="Proteomes" id="UP000194632"/>
    </source>
</evidence>
<dbReference type="OrthoDB" id="9148135at2"/>
<dbReference type="PANTHER" id="PTHR38479:SF2">
    <property type="entry name" value="WINGED HELIX DNA-BINDING DOMAIN-CONTAINING PROTEIN"/>
    <property type="match status" value="1"/>
</dbReference>